<evidence type="ECO:0000313" key="1">
    <source>
        <dbReference type="EMBL" id="DAD92484.1"/>
    </source>
</evidence>
<accession>A0A8S5NDE6</accession>
<reference evidence="1" key="1">
    <citation type="journal article" date="2021" name="Proc. Natl. Acad. Sci. U.S.A.">
        <title>A Catalog of Tens of Thousands of Viruses from Human Metagenomes Reveals Hidden Associations with Chronic Diseases.</title>
        <authorList>
            <person name="Tisza M.J."/>
            <person name="Buck C.B."/>
        </authorList>
    </citation>
    <scope>NUCLEOTIDE SEQUENCE</scope>
    <source>
        <strain evidence="1">CtOyJ30</strain>
    </source>
</reference>
<organism evidence="1">
    <name type="scientific">Siphoviridae sp. ctOyJ30</name>
    <dbReference type="NCBI Taxonomy" id="2826317"/>
    <lineage>
        <taxon>Viruses</taxon>
        <taxon>Duplodnaviria</taxon>
        <taxon>Heunggongvirae</taxon>
        <taxon>Uroviricota</taxon>
        <taxon>Caudoviricetes</taxon>
    </lineage>
</organism>
<protein>
    <submittedName>
        <fullName evidence="1">Uncharacterized protein</fullName>
    </submittedName>
</protein>
<dbReference type="EMBL" id="BK015137">
    <property type="protein sequence ID" value="DAD92484.1"/>
    <property type="molecule type" value="Genomic_DNA"/>
</dbReference>
<proteinExistence type="predicted"/>
<sequence length="125" mass="13932">MAQQKIDINSKGIFQPDSDLAYSFETTYTSDSTRTQDGKGHFSPMFTVEQLGYSATDIPVAEATKILKEIVKGQNFTLHYYSLYYGAWRDGTFYVGKGDCEIGTLEEGGERLSSLKFNMTGVDPI</sequence>
<name>A0A8S5NDE6_9CAUD</name>